<evidence type="ECO:0000256" key="3">
    <source>
        <dbReference type="ARBA" id="ARBA00022801"/>
    </source>
</evidence>
<dbReference type="GO" id="GO:0003676">
    <property type="term" value="F:nucleic acid binding"/>
    <property type="evidence" value="ECO:0007669"/>
    <property type="project" value="InterPro"/>
</dbReference>
<dbReference type="GO" id="GO:0016788">
    <property type="term" value="F:hydrolase activity, acting on ester bonds"/>
    <property type="evidence" value="ECO:0007669"/>
    <property type="project" value="InterPro"/>
</dbReference>
<dbReference type="AlphaFoldDB" id="A0A524RUU8"/>
<feature type="domain" description="VRR-NUC" evidence="5">
    <location>
        <begin position="5"/>
        <end position="126"/>
    </location>
</feature>
<keyword evidence="2" id="KW-0540">Nuclease</keyword>
<evidence type="ECO:0000256" key="2">
    <source>
        <dbReference type="ARBA" id="ARBA00022722"/>
    </source>
</evidence>
<evidence type="ECO:0000313" key="6">
    <source>
        <dbReference type="EMBL" id="TGH25748.1"/>
    </source>
</evidence>
<evidence type="ECO:0000256" key="1">
    <source>
        <dbReference type="ARBA" id="ARBA00001946"/>
    </source>
</evidence>
<comment type="caution">
    <text evidence="6">The sequence shown here is derived from an EMBL/GenBank/DDBJ whole genome shotgun (WGS) entry which is preliminary data.</text>
</comment>
<feature type="region of interest" description="Disordered" evidence="4">
    <location>
        <begin position="136"/>
        <end position="155"/>
    </location>
</feature>
<keyword evidence="3" id="KW-0378">Hydrolase</keyword>
<evidence type="ECO:0000256" key="4">
    <source>
        <dbReference type="SAM" id="MobiDB-lite"/>
    </source>
</evidence>
<reference evidence="6 7" key="1">
    <citation type="journal article" date="2019" name="mSystems">
        <title>Life at home and on the roam: Genomic adaptions reflect the dual lifestyle of an intracellular, facultative symbiont.</title>
        <authorList>
            <person name="Burgsdorf I."/>
        </authorList>
    </citation>
    <scope>NUCLEOTIDE SEQUENCE [LARGE SCALE GENOMIC DNA]</scope>
    <source>
        <strain evidence="6">277cI</strain>
    </source>
</reference>
<evidence type="ECO:0000313" key="7">
    <source>
        <dbReference type="Proteomes" id="UP000315454"/>
    </source>
</evidence>
<evidence type="ECO:0000259" key="5">
    <source>
        <dbReference type="SMART" id="SM00990"/>
    </source>
</evidence>
<dbReference type="Gene3D" id="3.40.1350.10">
    <property type="match status" value="1"/>
</dbReference>
<dbReference type="GO" id="GO:0004518">
    <property type="term" value="F:nuclease activity"/>
    <property type="evidence" value="ECO:0007669"/>
    <property type="project" value="UniProtKB-KW"/>
</dbReference>
<dbReference type="InterPro" id="IPR011856">
    <property type="entry name" value="tRNA_endonuc-like_dom_sf"/>
</dbReference>
<dbReference type="Pfam" id="PF08774">
    <property type="entry name" value="VRR_NUC"/>
    <property type="match status" value="1"/>
</dbReference>
<protein>
    <submittedName>
        <fullName evidence="6">VRR-NUC domain-containing protein</fullName>
    </submittedName>
</protein>
<dbReference type="InterPro" id="IPR014883">
    <property type="entry name" value="VRR_NUC"/>
</dbReference>
<gene>
    <name evidence="6" type="ORF">ERJ68_02405</name>
</gene>
<organism evidence="6 7">
    <name type="scientific">Aphanocapsa feldmannii 277cI</name>
    <dbReference type="NCBI Taxonomy" id="2507554"/>
    <lineage>
        <taxon>Bacteria</taxon>
        <taxon>Bacillati</taxon>
        <taxon>Cyanobacteriota</taxon>
        <taxon>Cyanophyceae</taxon>
        <taxon>Oscillatoriophycideae</taxon>
        <taxon>Chroococcales</taxon>
        <taxon>Microcystaceae</taxon>
        <taxon>Aphanocapsa</taxon>
    </lineage>
</organism>
<proteinExistence type="predicted"/>
<dbReference type="SMART" id="SM00990">
    <property type="entry name" value="VRR_NUC"/>
    <property type="match status" value="1"/>
</dbReference>
<accession>A0A524RUU8</accession>
<sequence>MRIRRRGRRLPRHCLDSPRQGCHEQGALKEILAHCCGPGVRLWRNNVGALRDRNGRLVRYGLAPGSSDLIGLRQVTVSEEMVGRQMAVFVAIEVKSARGRLTTEQRRYLQVVERLGGITGVARSVGEAEALLSNDPTATARAELRPHAHHNQATR</sequence>
<comment type="cofactor">
    <cofactor evidence="1">
        <name>Mg(2+)</name>
        <dbReference type="ChEBI" id="CHEBI:18420"/>
    </cofactor>
</comment>
<dbReference type="EMBL" id="SRMN01000026">
    <property type="protein sequence ID" value="TGH25748.1"/>
    <property type="molecule type" value="Genomic_DNA"/>
</dbReference>
<dbReference type="Proteomes" id="UP000315454">
    <property type="component" value="Unassembled WGS sequence"/>
</dbReference>
<name>A0A524RUU8_9CHRO</name>